<dbReference type="EMBL" id="BLXT01006514">
    <property type="protein sequence ID" value="GFO31994.1"/>
    <property type="molecule type" value="Genomic_DNA"/>
</dbReference>
<keyword evidence="1" id="KW-0548">Nucleotidyltransferase</keyword>
<evidence type="ECO:0000313" key="2">
    <source>
        <dbReference type="Proteomes" id="UP000735302"/>
    </source>
</evidence>
<sequence>MGLEKSLIDDFDSRESPIIFDNDEETLTSDRSPDRKLSKVWTKVMLIPIYKKGKEKAKAESNSLTSCMCNLMEMIVNHGLIWFLEKNNILMNEKIDQPRISSPK</sequence>
<dbReference type="Proteomes" id="UP000735302">
    <property type="component" value="Unassembled WGS sequence"/>
</dbReference>
<gene>
    <name evidence="1" type="ORF">PoB_005849900</name>
</gene>
<accession>A0AAV4CLQ6</accession>
<dbReference type="GO" id="GO:0003964">
    <property type="term" value="F:RNA-directed DNA polymerase activity"/>
    <property type="evidence" value="ECO:0007669"/>
    <property type="project" value="UniProtKB-KW"/>
</dbReference>
<comment type="caution">
    <text evidence="1">The sequence shown here is derived from an EMBL/GenBank/DDBJ whole genome shotgun (WGS) entry which is preliminary data.</text>
</comment>
<keyword evidence="1" id="KW-0695">RNA-directed DNA polymerase</keyword>
<reference evidence="1 2" key="1">
    <citation type="journal article" date="2021" name="Elife">
        <title>Chloroplast acquisition without the gene transfer in kleptoplastic sea slugs, Plakobranchus ocellatus.</title>
        <authorList>
            <person name="Maeda T."/>
            <person name="Takahashi S."/>
            <person name="Yoshida T."/>
            <person name="Shimamura S."/>
            <person name="Takaki Y."/>
            <person name="Nagai Y."/>
            <person name="Toyoda A."/>
            <person name="Suzuki Y."/>
            <person name="Arimoto A."/>
            <person name="Ishii H."/>
            <person name="Satoh N."/>
            <person name="Nishiyama T."/>
            <person name="Hasebe M."/>
            <person name="Maruyama T."/>
            <person name="Minagawa J."/>
            <person name="Obokata J."/>
            <person name="Shigenobu S."/>
        </authorList>
    </citation>
    <scope>NUCLEOTIDE SEQUENCE [LARGE SCALE GENOMIC DNA]</scope>
</reference>
<keyword evidence="2" id="KW-1185">Reference proteome</keyword>
<keyword evidence="1" id="KW-0808">Transferase</keyword>
<evidence type="ECO:0000313" key="1">
    <source>
        <dbReference type="EMBL" id="GFO31994.1"/>
    </source>
</evidence>
<organism evidence="1 2">
    <name type="scientific">Plakobranchus ocellatus</name>
    <dbReference type="NCBI Taxonomy" id="259542"/>
    <lineage>
        <taxon>Eukaryota</taxon>
        <taxon>Metazoa</taxon>
        <taxon>Spiralia</taxon>
        <taxon>Lophotrochozoa</taxon>
        <taxon>Mollusca</taxon>
        <taxon>Gastropoda</taxon>
        <taxon>Heterobranchia</taxon>
        <taxon>Euthyneura</taxon>
        <taxon>Panpulmonata</taxon>
        <taxon>Sacoglossa</taxon>
        <taxon>Placobranchoidea</taxon>
        <taxon>Plakobranchidae</taxon>
        <taxon>Plakobranchus</taxon>
    </lineage>
</organism>
<proteinExistence type="predicted"/>
<dbReference type="AlphaFoldDB" id="A0AAV4CLQ6"/>
<protein>
    <submittedName>
        <fullName evidence="1">RNA-directed DNA polymerase from mobile element jockey</fullName>
    </submittedName>
</protein>
<name>A0AAV4CLQ6_9GAST</name>